<name>A0ABP7KYC1_9ACTN</name>
<evidence type="ECO:0000313" key="1">
    <source>
        <dbReference type="EMBL" id="GAA3890305.1"/>
    </source>
</evidence>
<dbReference type="RefSeq" id="WP_345553034.1">
    <property type="nucleotide sequence ID" value="NZ_BAAAZA010000026.1"/>
</dbReference>
<comment type="caution">
    <text evidence="1">The sequence shown here is derived from an EMBL/GenBank/DDBJ whole genome shotgun (WGS) entry which is preliminary data.</text>
</comment>
<dbReference type="Proteomes" id="UP001501563">
    <property type="component" value="Unassembled WGS sequence"/>
</dbReference>
<accession>A0ABP7KYC1</accession>
<reference evidence="2" key="1">
    <citation type="journal article" date="2019" name="Int. J. Syst. Evol. Microbiol.">
        <title>The Global Catalogue of Microorganisms (GCM) 10K type strain sequencing project: providing services to taxonomists for standard genome sequencing and annotation.</title>
        <authorList>
            <consortium name="The Broad Institute Genomics Platform"/>
            <consortium name="The Broad Institute Genome Sequencing Center for Infectious Disease"/>
            <person name="Wu L."/>
            <person name="Ma J."/>
        </authorList>
    </citation>
    <scope>NUCLEOTIDE SEQUENCE [LARGE SCALE GENOMIC DNA]</scope>
    <source>
        <strain evidence="2">JCM 16578</strain>
    </source>
</reference>
<protein>
    <submittedName>
        <fullName evidence="1">Uncharacterized protein</fullName>
    </submittedName>
</protein>
<sequence>MAPRTDAGMHADWQAFLRLLLVDSDGGLNLRNSELHDLSDTETAPQTVALVLLAALYVTAHAHQAAAPASGI</sequence>
<keyword evidence="2" id="KW-1185">Reference proteome</keyword>
<evidence type="ECO:0000313" key="2">
    <source>
        <dbReference type="Proteomes" id="UP001501563"/>
    </source>
</evidence>
<proteinExistence type="predicted"/>
<dbReference type="EMBL" id="BAAAZA010000026">
    <property type="protein sequence ID" value="GAA3890305.1"/>
    <property type="molecule type" value="Genomic_DNA"/>
</dbReference>
<organism evidence="1 2">
    <name type="scientific">Streptomyces lannensis</name>
    <dbReference type="NCBI Taxonomy" id="766498"/>
    <lineage>
        <taxon>Bacteria</taxon>
        <taxon>Bacillati</taxon>
        <taxon>Actinomycetota</taxon>
        <taxon>Actinomycetes</taxon>
        <taxon>Kitasatosporales</taxon>
        <taxon>Streptomycetaceae</taxon>
        <taxon>Streptomyces</taxon>
    </lineage>
</organism>
<gene>
    <name evidence="1" type="ORF">GCM10022207_67330</name>
</gene>